<accession>A0ACD1GNB5</accession>
<dbReference type="EMBL" id="KZ825313">
    <property type="protein sequence ID" value="RAH50617.1"/>
    <property type="molecule type" value="Genomic_DNA"/>
</dbReference>
<gene>
    <name evidence="1" type="ORF">BO95DRAFT_158326</name>
</gene>
<sequence>MTMSLPSWRLYLELTRLNHPLDAIVIYLPCATGVVHAAVVSHRQTLPLSLVLQCLIGWLPISVLQTSFANTINDILDQDLDRKVSRCRNRPLARGALSTTQASLFAAIQAVTLVLLSIWALPGASRIYPIAAVVSSCIYPFGKRITNYPQAILGAVFAAGFLWGYESTGLRLAPQAPMVKISAGSMMGVLCLWVVMLDVIYAFQDVADDPRAGVRSMSVRFQNSSRWLLTVLGTMYMILLLVSGVAASLGRNFVVVAGCAATTLVVNLCWVGVTSRASCRWRFRRGLPLMAGIVFLGLFGIACLRGS</sequence>
<proteinExistence type="predicted"/>
<protein>
    <submittedName>
        <fullName evidence="1">Uncharacterized protein</fullName>
    </submittedName>
</protein>
<evidence type="ECO:0000313" key="1">
    <source>
        <dbReference type="EMBL" id="RAH50617.1"/>
    </source>
</evidence>
<dbReference type="Proteomes" id="UP000249057">
    <property type="component" value="Unassembled WGS sequence"/>
</dbReference>
<keyword evidence="2" id="KW-1185">Reference proteome</keyword>
<evidence type="ECO:0000313" key="2">
    <source>
        <dbReference type="Proteomes" id="UP000249057"/>
    </source>
</evidence>
<reference evidence="1" key="1">
    <citation type="submission" date="2018-02" db="EMBL/GenBank/DDBJ databases">
        <title>The genomes of Aspergillus section Nigri reveals drivers in fungal speciation.</title>
        <authorList>
            <consortium name="DOE Joint Genome Institute"/>
            <person name="Vesth T.C."/>
            <person name="Nybo J."/>
            <person name="Theobald S."/>
            <person name="Brandl J."/>
            <person name="Frisvad J.C."/>
            <person name="Nielsen K.F."/>
            <person name="Lyhne E.K."/>
            <person name="Kogle M.E."/>
            <person name="Kuo A."/>
            <person name="Riley R."/>
            <person name="Clum A."/>
            <person name="Nolan M."/>
            <person name="Lipzen A."/>
            <person name="Salamov A."/>
            <person name="Henrissat B."/>
            <person name="Wiebenga A."/>
            <person name="De vries R.P."/>
            <person name="Grigoriev I.V."/>
            <person name="Mortensen U.H."/>
            <person name="Andersen M.R."/>
            <person name="Baker S.E."/>
        </authorList>
    </citation>
    <scope>NUCLEOTIDE SEQUENCE</scope>
    <source>
        <strain evidence="1">CBS 621.78</strain>
    </source>
</reference>
<organism evidence="1 2">
    <name type="scientific">Aspergillus brunneoviolaceus CBS 621.78</name>
    <dbReference type="NCBI Taxonomy" id="1450534"/>
    <lineage>
        <taxon>Eukaryota</taxon>
        <taxon>Fungi</taxon>
        <taxon>Dikarya</taxon>
        <taxon>Ascomycota</taxon>
        <taxon>Pezizomycotina</taxon>
        <taxon>Eurotiomycetes</taxon>
        <taxon>Eurotiomycetidae</taxon>
        <taxon>Eurotiales</taxon>
        <taxon>Aspergillaceae</taxon>
        <taxon>Aspergillus</taxon>
        <taxon>Aspergillus subgen. Circumdati</taxon>
    </lineage>
</organism>
<name>A0ACD1GNB5_9EURO</name>